<accession>A0A9Q3W8G3</accession>
<sequence>MFHYDDPTATDFGEFSDGDAKAIPPVPRTVLRASWPNMIQRELLNVLMVGGVTPDQGRFDQVAQAIKNMVNETGLVGTLVIRLDAAYGNPAPGYIQPLGQILSRETYSELWDYAQADGTVVPDATWTSGLQWKPAFSDGDGETTFRAPDLRDIFFRVLGGTRTGGSYQADENKGHAHTGTTDSGGLHSHPVPEGAEQAGPGVLSSGDDYTDIINAYSTSGESGLHSHPFTTNSAGGNESRPVNFAYPVYIRYRTFV</sequence>
<evidence type="ECO:0000313" key="3">
    <source>
        <dbReference type="Proteomes" id="UP001107961"/>
    </source>
</evidence>
<dbReference type="Proteomes" id="UP001107961">
    <property type="component" value="Unassembled WGS sequence"/>
</dbReference>
<reference evidence="2" key="1">
    <citation type="submission" date="2022-01" db="EMBL/GenBank/DDBJ databases">
        <authorList>
            <person name="Karlyshev A.V."/>
            <person name="Jaspars M."/>
        </authorList>
    </citation>
    <scope>NUCLEOTIDE SEQUENCE</scope>
    <source>
        <strain evidence="2">AGSA3-2</strain>
    </source>
</reference>
<keyword evidence="3" id="KW-1185">Reference proteome</keyword>
<dbReference type="SUPFAM" id="SSF88874">
    <property type="entry name" value="Receptor-binding domain of short tail fibre protein gp12"/>
    <property type="match status" value="1"/>
</dbReference>
<organism evidence="2 3">
    <name type="scientific">Alloalcanivorax xenomutans</name>
    <dbReference type="NCBI Taxonomy" id="1094342"/>
    <lineage>
        <taxon>Bacteria</taxon>
        <taxon>Pseudomonadati</taxon>
        <taxon>Pseudomonadota</taxon>
        <taxon>Gammaproteobacteria</taxon>
        <taxon>Oceanospirillales</taxon>
        <taxon>Alcanivoracaceae</taxon>
        <taxon>Alloalcanivorax</taxon>
    </lineage>
</organism>
<name>A0A9Q3W8G3_9GAMM</name>
<feature type="region of interest" description="Disordered" evidence="1">
    <location>
        <begin position="165"/>
        <end position="204"/>
    </location>
</feature>
<comment type="caution">
    <text evidence="2">The sequence shown here is derived from an EMBL/GenBank/DDBJ whole genome shotgun (WGS) entry which is preliminary data.</text>
</comment>
<dbReference type="RefSeq" id="WP_233926036.1">
    <property type="nucleotide sequence ID" value="NZ_JAJVKT010000022.1"/>
</dbReference>
<gene>
    <name evidence="2" type="ORF">LZG35_16530</name>
</gene>
<evidence type="ECO:0000313" key="2">
    <source>
        <dbReference type="EMBL" id="MCE7510247.1"/>
    </source>
</evidence>
<proteinExistence type="predicted"/>
<evidence type="ECO:0000256" key="1">
    <source>
        <dbReference type="SAM" id="MobiDB-lite"/>
    </source>
</evidence>
<dbReference type="AlphaFoldDB" id="A0A9Q3W8G3"/>
<dbReference type="EMBL" id="JAJVKT010000022">
    <property type="protein sequence ID" value="MCE7510247.1"/>
    <property type="molecule type" value="Genomic_DNA"/>
</dbReference>
<evidence type="ECO:0008006" key="4">
    <source>
        <dbReference type="Google" id="ProtNLM"/>
    </source>
</evidence>
<protein>
    <recommendedName>
        <fullName evidence="4">Tail fiber protein</fullName>
    </recommendedName>
</protein>